<keyword evidence="1" id="KW-0067">ATP-binding</keyword>
<dbReference type="InterPro" id="IPR004218">
    <property type="entry name" value="GSHS_ATP-bd"/>
</dbReference>
<evidence type="ECO:0000313" key="5">
    <source>
        <dbReference type="EMBL" id="MVA99469.1"/>
    </source>
</evidence>
<accession>A0A844QPF9</accession>
<dbReference type="PROSITE" id="PS51186">
    <property type="entry name" value="GNAT"/>
    <property type="match status" value="1"/>
</dbReference>
<dbReference type="CDD" id="cd04301">
    <property type="entry name" value="NAT_SF"/>
    <property type="match status" value="1"/>
</dbReference>
<dbReference type="InterPro" id="IPR016181">
    <property type="entry name" value="Acyl_CoA_acyltransferase"/>
</dbReference>
<evidence type="ECO:0000259" key="4">
    <source>
        <dbReference type="PROSITE" id="PS51186"/>
    </source>
</evidence>
<dbReference type="GO" id="GO:0004363">
    <property type="term" value="F:glutathione synthase activity"/>
    <property type="evidence" value="ECO:0007669"/>
    <property type="project" value="InterPro"/>
</dbReference>
<dbReference type="GO" id="GO:0016747">
    <property type="term" value="F:acyltransferase activity, transferring groups other than amino-acyl groups"/>
    <property type="evidence" value="ECO:0007669"/>
    <property type="project" value="InterPro"/>
</dbReference>
<dbReference type="PROSITE" id="PS50975">
    <property type="entry name" value="ATP_GRASP"/>
    <property type="match status" value="1"/>
</dbReference>
<name>A0A844QPF9_9HYPH</name>
<comment type="caution">
    <text evidence="5">The sequence shown here is derived from an EMBL/GenBank/DDBJ whole genome shotgun (WGS) entry which is preliminary data.</text>
</comment>
<dbReference type="GO" id="GO:0009432">
    <property type="term" value="P:SOS response"/>
    <property type="evidence" value="ECO:0007669"/>
    <property type="project" value="TreeGrafter"/>
</dbReference>
<dbReference type="Gene3D" id="3.30.470.20">
    <property type="entry name" value="ATP-grasp fold, B domain"/>
    <property type="match status" value="2"/>
</dbReference>
<evidence type="ECO:0000259" key="3">
    <source>
        <dbReference type="PROSITE" id="PS50975"/>
    </source>
</evidence>
<dbReference type="SUPFAM" id="SSF56059">
    <property type="entry name" value="Glutathione synthetase ATP-binding domain-like"/>
    <property type="match status" value="1"/>
</dbReference>
<sequence length="608" mass="67013">MAKDRGAESKNHPVRADKALGHRLKRLRADSLKPPIAQGEGDKDAMREAVALDCGWGRLLFAQTFPDNESIIAALEEEGDKRRDIAFYIRDPHVVLALAPQETFLDPSHTYRLDLSTYRPSRRKPRAYFVRRLSSRDDAEAVNAIYAARGMVTVDPDFFWAQRDSRSITYFVAEDEATGEVIGTITGIDHQRLFGDPERGSSLWCLAVHPQSRHPGIGEMLVRRLAEHFQARGAAFLDLSVIHDNEQAIALYEKLGFRRVPIFAVKRKNSINEKLFATPIQEHDALNPYARIIVDEARRRGIKVEVTDAEGGFFRLTYGGRSVHCRESLSEMTSGVAVSICDDKAVTRRVVERAGLVVPEQIAADGDAGNVVPFLKRHGNVVVKPARGEQGRGVAVGLQTMDEVVKAVVEARNVSDRVLVESCFEGEDLRLVVIDGKLVAAAVRRPPRIVGDGERDVRKLIEHQSRRRAAATGGESTIPIDDETVRCLGAQSIALDEVLAAGREIVVRKTANLHTGGSIHDVTATVHPRLVEAGCKAARAIRIPVVGVDLMVKSPTEPDYVFIEANERPGLANHEPQPTAERFIDLLFPHARMPWAETSAPGGVEATL</sequence>
<reference evidence="5 6" key="1">
    <citation type="submission" date="2019-12" db="EMBL/GenBank/DDBJ databases">
        <title>Nitratireductor arenosus sp. nov., Isolated from sea sand, Jeju island, South Korea.</title>
        <authorList>
            <person name="Kim W."/>
        </authorList>
    </citation>
    <scope>NUCLEOTIDE SEQUENCE [LARGE SCALE GENOMIC DNA]</scope>
    <source>
        <strain evidence="5 6">CAU 1489</strain>
    </source>
</reference>
<dbReference type="EMBL" id="WPHG01000006">
    <property type="protein sequence ID" value="MVA99469.1"/>
    <property type="molecule type" value="Genomic_DNA"/>
</dbReference>
<proteinExistence type="predicted"/>
<dbReference type="GO" id="GO:0046872">
    <property type="term" value="F:metal ion binding"/>
    <property type="evidence" value="ECO:0007669"/>
    <property type="project" value="InterPro"/>
</dbReference>
<feature type="domain" description="ATP-grasp" evidence="3">
    <location>
        <begin position="348"/>
        <end position="592"/>
    </location>
</feature>
<dbReference type="GO" id="GO:0005524">
    <property type="term" value="F:ATP binding"/>
    <property type="evidence" value="ECO:0007669"/>
    <property type="project" value="UniProtKB-UniRule"/>
</dbReference>
<dbReference type="Gene3D" id="3.40.630.30">
    <property type="match status" value="1"/>
</dbReference>
<dbReference type="InterPro" id="IPR017534">
    <property type="entry name" value="GNAT-acetyltransferase"/>
</dbReference>
<feature type="domain" description="N-acetyltransferase" evidence="4">
    <location>
        <begin position="128"/>
        <end position="278"/>
    </location>
</feature>
<dbReference type="InterPro" id="IPR011761">
    <property type="entry name" value="ATP-grasp"/>
</dbReference>
<dbReference type="Pfam" id="PF02955">
    <property type="entry name" value="GSH-S_ATP"/>
    <property type="match status" value="1"/>
</dbReference>
<evidence type="ECO:0000313" key="6">
    <source>
        <dbReference type="Proteomes" id="UP000463224"/>
    </source>
</evidence>
<dbReference type="PANTHER" id="PTHR21621">
    <property type="entry name" value="RIBOSOMAL PROTEIN S6 MODIFICATION PROTEIN"/>
    <property type="match status" value="1"/>
</dbReference>
<feature type="region of interest" description="Disordered" evidence="2">
    <location>
        <begin position="1"/>
        <end position="20"/>
    </location>
</feature>
<dbReference type="PANTHER" id="PTHR21621:SF0">
    <property type="entry name" value="BETA-CITRYLGLUTAMATE SYNTHASE B-RELATED"/>
    <property type="match status" value="1"/>
</dbReference>
<protein>
    <submittedName>
        <fullName evidence="5">N-acetylglutaminylglutamine synthetase</fullName>
    </submittedName>
</protein>
<dbReference type="GO" id="GO:0018169">
    <property type="term" value="F:ribosomal S6-glutamic acid ligase activity"/>
    <property type="evidence" value="ECO:0007669"/>
    <property type="project" value="TreeGrafter"/>
</dbReference>
<dbReference type="SUPFAM" id="SSF55729">
    <property type="entry name" value="Acyl-CoA N-acyltransferases (Nat)"/>
    <property type="match status" value="1"/>
</dbReference>
<dbReference type="NCBIfam" id="TIGR03103">
    <property type="entry name" value="trio_acet_GNAT"/>
    <property type="match status" value="1"/>
</dbReference>
<evidence type="ECO:0000256" key="2">
    <source>
        <dbReference type="SAM" id="MobiDB-lite"/>
    </source>
</evidence>
<dbReference type="Proteomes" id="UP000463224">
    <property type="component" value="Unassembled WGS sequence"/>
</dbReference>
<keyword evidence="1" id="KW-0547">Nucleotide-binding</keyword>
<evidence type="ECO:0000256" key="1">
    <source>
        <dbReference type="PROSITE-ProRule" id="PRU00409"/>
    </source>
</evidence>
<gene>
    <name evidence="5" type="primary">ngg</name>
    <name evidence="5" type="ORF">GN330_19665</name>
</gene>
<dbReference type="InterPro" id="IPR000182">
    <property type="entry name" value="GNAT_dom"/>
</dbReference>
<organism evidence="5 6">
    <name type="scientific">Nitratireductor arenosus</name>
    <dbReference type="NCBI Taxonomy" id="2682096"/>
    <lineage>
        <taxon>Bacteria</taxon>
        <taxon>Pseudomonadati</taxon>
        <taxon>Pseudomonadota</taxon>
        <taxon>Alphaproteobacteria</taxon>
        <taxon>Hyphomicrobiales</taxon>
        <taxon>Phyllobacteriaceae</taxon>
        <taxon>Nitratireductor</taxon>
    </lineage>
</organism>
<keyword evidence="6" id="KW-1185">Reference proteome</keyword>
<dbReference type="Pfam" id="PF00583">
    <property type="entry name" value="Acetyltransf_1"/>
    <property type="match status" value="1"/>
</dbReference>
<dbReference type="RefSeq" id="WP_156714701.1">
    <property type="nucleotide sequence ID" value="NZ_WPHG01000006.1"/>
</dbReference>
<dbReference type="AlphaFoldDB" id="A0A844QPF9"/>
<dbReference type="GO" id="GO:0005737">
    <property type="term" value="C:cytoplasm"/>
    <property type="evidence" value="ECO:0007669"/>
    <property type="project" value="TreeGrafter"/>
</dbReference>